<gene>
    <name evidence="2" type="ORF">SBAD_LOCUS6875</name>
</gene>
<reference evidence="2 3" key="2">
    <citation type="submission" date="2018-11" db="EMBL/GenBank/DDBJ databases">
        <authorList>
            <consortium name="Pathogen Informatics"/>
        </authorList>
    </citation>
    <scope>NUCLEOTIDE SEQUENCE [LARGE SCALE GENOMIC DNA]</scope>
</reference>
<evidence type="ECO:0000313" key="3">
    <source>
        <dbReference type="Proteomes" id="UP000270296"/>
    </source>
</evidence>
<protein>
    <submittedName>
        <fullName evidence="4">Major surface glycoprotein</fullName>
    </submittedName>
</protein>
<keyword evidence="3" id="KW-1185">Reference proteome</keyword>
<proteinExistence type="predicted"/>
<evidence type="ECO:0000256" key="1">
    <source>
        <dbReference type="SAM" id="SignalP"/>
    </source>
</evidence>
<dbReference type="WBParaSite" id="SBAD_0000714001-mRNA-1">
    <property type="protein sequence ID" value="SBAD_0000714001-mRNA-1"/>
    <property type="gene ID" value="SBAD_0000714001"/>
</dbReference>
<dbReference type="PROSITE" id="PS51257">
    <property type="entry name" value="PROKAR_LIPOPROTEIN"/>
    <property type="match status" value="1"/>
</dbReference>
<keyword evidence="1" id="KW-0732">Signal</keyword>
<sequence>MYQLRLVLFTLIIAACYAEQDCKAEMKTFHGCFKETMKKVLLDKAGWTELKDKVIKCFTDNGCDAPSKDFALGHLFEGAKAKLESLKKCLVKSGTTFKGKVEECVKKDIPEFHIDSEDMKKFRHGLFSTEHLHSVIKVLIVAIAPEHCAKENRGKVEACLGESFKNKGPLQEKVDEVCKGHKECHEKLSSGCKEELKHLSDSLSKCSCKGGVDTAAIQNELKTCLQGSFTEEESKDFMKLLNDFYKYMCEKAEVVAKGDPFTKPDEALILTCGLQGVSTEICWQKTSRMPAVAGSLRLPSSSGRVTPIGQTPSHLPAADSQLFARRTPLQPLPRGPKLAGNTAAKILCLNEIDKYFKCFQESAMAISWNDTYDQQLQQAIDCFRENGCREPALDLDKDVWQVTNGDGNFTDIVKDCLAAGLKDITAMAEDCVQKDIPTFRFYTSELHRKIERATDELTL</sequence>
<dbReference type="Proteomes" id="UP000270296">
    <property type="component" value="Unassembled WGS sequence"/>
</dbReference>
<dbReference type="EMBL" id="UZAM01010118">
    <property type="protein sequence ID" value="VDP11034.1"/>
    <property type="molecule type" value="Genomic_DNA"/>
</dbReference>
<evidence type="ECO:0000313" key="4">
    <source>
        <dbReference type="WBParaSite" id="SBAD_0000714001-mRNA-1"/>
    </source>
</evidence>
<evidence type="ECO:0000313" key="2">
    <source>
        <dbReference type="EMBL" id="VDP11034.1"/>
    </source>
</evidence>
<organism evidence="4">
    <name type="scientific">Soboliphyme baturini</name>
    <dbReference type="NCBI Taxonomy" id="241478"/>
    <lineage>
        <taxon>Eukaryota</taxon>
        <taxon>Metazoa</taxon>
        <taxon>Ecdysozoa</taxon>
        <taxon>Nematoda</taxon>
        <taxon>Enoplea</taxon>
        <taxon>Dorylaimia</taxon>
        <taxon>Dioctophymatida</taxon>
        <taxon>Dioctophymatoidea</taxon>
        <taxon>Soboliphymatidae</taxon>
        <taxon>Soboliphyme</taxon>
    </lineage>
</organism>
<accession>A0A183ITC8</accession>
<dbReference type="AlphaFoldDB" id="A0A183ITC8"/>
<feature type="chain" id="PRO_5043140265" evidence="1">
    <location>
        <begin position="19"/>
        <end position="459"/>
    </location>
</feature>
<reference evidence="4" key="1">
    <citation type="submission" date="2016-06" db="UniProtKB">
        <authorList>
            <consortium name="WormBaseParasite"/>
        </authorList>
    </citation>
    <scope>IDENTIFICATION</scope>
</reference>
<feature type="signal peptide" evidence="1">
    <location>
        <begin position="1"/>
        <end position="18"/>
    </location>
</feature>
<name>A0A183ITC8_9BILA</name>